<feature type="compositionally biased region" description="Low complexity" evidence="1">
    <location>
        <begin position="45"/>
        <end position="55"/>
    </location>
</feature>
<proteinExistence type="predicted"/>
<sequence length="138" mass="14681">MPTANRVLLCCLLSLGLSACTVHRAPSPGGEPPPPPVPSQPAPGTPSGTPSGPVTDTPPPAPTRMKTHSRYAPPPSGSSYWDNALGVYVLENTPGLYYRERVYYRWQEGWSYSESPNGPWHPTDVSGVPAGLGSHYGN</sequence>
<feature type="region of interest" description="Disordered" evidence="1">
    <location>
        <begin position="25"/>
        <end position="81"/>
    </location>
</feature>
<dbReference type="EMBL" id="VJOY01000008">
    <property type="protein sequence ID" value="TRX74405.1"/>
    <property type="molecule type" value="Genomic_DNA"/>
</dbReference>
<evidence type="ECO:0000256" key="2">
    <source>
        <dbReference type="SAM" id="SignalP"/>
    </source>
</evidence>
<feature type="signal peptide" evidence="2">
    <location>
        <begin position="1"/>
        <end position="24"/>
    </location>
</feature>
<keyword evidence="4" id="KW-1185">Reference proteome</keyword>
<dbReference type="OrthoDB" id="5735490at2"/>
<accession>A0A553GY38</accession>
<feature type="chain" id="PRO_5021910228" description="Lipoprotein" evidence="2">
    <location>
        <begin position="25"/>
        <end position="138"/>
    </location>
</feature>
<feature type="compositionally biased region" description="Pro residues" evidence="1">
    <location>
        <begin position="29"/>
        <end position="44"/>
    </location>
</feature>
<dbReference type="Proteomes" id="UP000315235">
    <property type="component" value="Unassembled WGS sequence"/>
</dbReference>
<gene>
    <name evidence="3" type="ORF">FM069_12745</name>
</gene>
<comment type="caution">
    <text evidence="3">The sequence shown here is derived from an EMBL/GenBank/DDBJ whole genome shotgun (WGS) entry which is preliminary data.</text>
</comment>
<dbReference type="PROSITE" id="PS51257">
    <property type="entry name" value="PROKAR_LIPOPROTEIN"/>
    <property type="match status" value="1"/>
</dbReference>
<name>A0A553GY38_9PSED</name>
<reference evidence="3 4" key="1">
    <citation type="submission" date="2019-07" db="EMBL/GenBank/DDBJ databases">
        <title>Pseudomonas mangiferae sp. nov., isolated from bark of mango tree in Thailand.</title>
        <authorList>
            <person name="Srisuk N."/>
            <person name="Anurat P."/>
        </authorList>
    </citation>
    <scope>NUCLEOTIDE SEQUENCE [LARGE SCALE GENOMIC DNA]</scope>
    <source>
        <strain evidence="3 4">DMKU_BBB3-04</strain>
    </source>
</reference>
<dbReference type="RefSeq" id="WP_143488733.1">
    <property type="nucleotide sequence ID" value="NZ_VJOY01000008.1"/>
</dbReference>
<dbReference type="AlphaFoldDB" id="A0A553GY38"/>
<evidence type="ECO:0000313" key="4">
    <source>
        <dbReference type="Proteomes" id="UP000315235"/>
    </source>
</evidence>
<keyword evidence="2" id="KW-0732">Signal</keyword>
<protein>
    <recommendedName>
        <fullName evidence="5">Lipoprotein</fullName>
    </recommendedName>
</protein>
<organism evidence="3 4">
    <name type="scientific">Pseudomonas mangiferae</name>
    <dbReference type="NCBI Taxonomy" id="2593654"/>
    <lineage>
        <taxon>Bacteria</taxon>
        <taxon>Pseudomonadati</taxon>
        <taxon>Pseudomonadota</taxon>
        <taxon>Gammaproteobacteria</taxon>
        <taxon>Pseudomonadales</taxon>
        <taxon>Pseudomonadaceae</taxon>
        <taxon>Pseudomonas</taxon>
    </lineage>
</organism>
<evidence type="ECO:0000256" key="1">
    <source>
        <dbReference type="SAM" id="MobiDB-lite"/>
    </source>
</evidence>
<evidence type="ECO:0008006" key="5">
    <source>
        <dbReference type="Google" id="ProtNLM"/>
    </source>
</evidence>
<evidence type="ECO:0000313" key="3">
    <source>
        <dbReference type="EMBL" id="TRX74405.1"/>
    </source>
</evidence>